<organism evidence="2 3">
    <name type="scientific">Kitasatospora viridis</name>
    <dbReference type="NCBI Taxonomy" id="281105"/>
    <lineage>
        <taxon>Bacteria</taxon>
        <taxon>Bacillati</taxon>
        <taxon>Actinomycetota</taxon>
        <taxon>Actinomycetes</taxon>
        <taxon>Kitasatosporales</taxon>
        <taxon>Streptomycetaceae</taxon>
        <taxon>Kitasatospora</taxon>
    </lineage>
</organism>
<dbReference type="Proteomes" id="UP000317940">
    <property type="component" value="Unassembled WGS sequence"/>
</dbReference>
<proteinExistence type="predicted"/>
<keyword evidence="3" id="KW-1185">Reference proteome</keyword>
<reference evidence="2 3" key="1">
    <citation type="submission" date="2019-06" db="EMBL/GenBank/DDBJ databases">
        <title>Sequencing the genomes of 1000 actinobacteria strains.</title>
        <authorList>
            <person name="Klenk H.-P."/>
        </authorList>
    </citation>
    <scope>NUCLEOTIDE SEQUENCE [LARGE SCALE GENOMIC DNA]</scope>
    <source>
        <strain evidence="2 3">DSM 44826</strain>
    </source>
</reference>
<name>A0A561UDE9_9ACTN</name>
<dbReference type="OrthoDB" id="4566001at2"/>
<dbReference type="InterPro" id="IPR009839">
    <property type="entry name" value="SseB_N"/>
</dbReference>
<evidence type="ECO:0000313" key="2">
    <source>
        <dbReference type="EMBL" id="TWF97355.1"/>
    </source>
</evidence>
<evidence type="ECO:0000259" key="1">
    <source>
        <dbReference type="Pfam" id="PF07179"/>
    </source>
</evidence>
<feature type="domain" description="SseB protein N-terminal" evidence="1">
    <location>
        <begin position="7"/>
        <end position="106"/>
    </location>
</feature>
<dbReference type="AlphaFoldDB" id="A0A561UDE9"/>
<dbReference type="EMBL" id="VIWT01000001">
    <property type="protein sequence ID" value="TWF97355.1"/>
    <property type="molecule type" value="Genomic_DNA"/>
</dbReference>
<comment type="caution">
    <text evidence="2">The sequence shown here is derived from an EMBL/GenBank/DDBJ whole genome shotgun (WGS) entry which is preliminary data.</text>
</comment>
<accession>A0A561UDE9</accession>
<protein>
    <submittedName>
        <fullName evidence="2">Type III secretion system (T3SS) SseB-like protein</fullName>
    </submittedName>
</protein>
<gene>
    <name evidence="2" type="ORF">FHX73_111135</name>
</gene>
<sequence>MFEAKLSARLVALHDGTVGTPEVVEQIRDSHVLVPTAGGEPIAAELDGVEWIYAFSGAPALARFAKARGLGPEVPCLTVSGAQLLELAGAGLALDVAGPAPLLLPPGACR</sequence>
<evidence type="ECO:0000313" key="3">
    <source>
        <dbReference type="Proteomes" id="UP000317940"/>
    </source>
</evidence>
<dbReference type="Pfam" id="PF07179">
    <property type="entry name" value="SseB"/>
    <property type="match status" value="1"/>
</dbReference>